<accession>A0A1F4PPS4</accession>
<proteinExistence type="predicted"/>
<evidence type="ECO:0000313" key="1">
    <source>
        <dbReference type="EMBL" id="OGB85586.1"/>
    </source>
</evidence>
<dbReference type="AlphaFoldDB" id="A0A1F4PPS4"/>
<reference evidence="1 2" key="1">
    <citation type="journal article" date="2016" name="Nat. Commun.">
        <title>Thousands of microbial genomes shed light on interconnected biogeochemical processes in an aquifer system.</title>
        <authorList>
            <person name="Anantharaman K."/>
            <person name="Brown C.T."/>
            <person name="Hug L.A."/>
            <person name="Sharon I."/>
            <person name="Castelle C.J."/>
            <person name="Probst A.J."/>
            <person name="Thomas B.C."/>
            <person name="Singh A."/>
            <person name="Wilkins M.J."/>
            <person name="Karaoz U."/>
            <person name="Brodie E.L."/>
            <person name="Williams K.H."/>
            <person name="Hubbard S.S."/>
            <person name="Banfield J.F."/>
        </authorList>
    </citation>
    <scope>NUCLEOTIDE SEQUENCE [LARGE SCALE GENOMIC DNA]</scope>
</reference>
<comment type="caution">
    <text evidence="1">The sequence shown here is derived from an EMBL/GenBank/DDBJ whole genome shotgun (WGS) entry which is preliminary data.</text>
</comment>
<evidence type="ECO:0000313" key="2">
    <source>
        <dbReference type="Proteomes" id="UP000179010"/>
    </source>
</evidence>
<dbReference type="EMBL" id="METE01000002">
    <property type="protein sequence ID" value="OGB85586.1"/>
    <property type="molecule type" value="Genomic_DNA"/>
</dbReference>
<sequence length="287" mass="31876">MVYTVATVYTVRIEPKMEKEELEIVEERDEDEMMSNEAFDLIADLNSTVAYGESLGVFTPKEAADWYAGIDACVKVSHLRGLMPYLDRFIASGEARLRQLEKAANSTLLTASEQRGYLNQADSLTYGAKGLLISEIKSLIKELDVLRNRLLAVLSQKKMAATDQSSFISKFYSASANSKSSVVSEAENVSITESSAQIITEEPVDPDPPTAKTETAESTIVPKDPKADYIGLIEHYSKHDQFSQAADLLEASSRYFNLIEYRALLKRIEKAKLAKEIPDLQAFLRAA</sequence>
<name>A0A1F4PPS4_UNCK3</name>
<gene>
    <name evidence="1" type="ORF">A2994_01015</name>
</gene>
<protein>
    <submittedName>
        <fullName evidence="1">Uncharacterized protein</fullName>
    </submittedName>
</protein>
<organism evidence="1 2">
    <name type="scientific">candidate division Kazan bacterium RIFCSPLOWO2_01_FULL_48_13</name>
    <dbReference type="NCBI Taxonomy" id="1798539"/>
    <lineage>
        <taxon>Bacteria</taxon>
        <taxon>Bacteria division Kazan-3B-28</taxon>
    </lineage>
</organism>
<dbReference type="Proteomes" id="UP000179010">
    <property type="component" value="Unassembled WGS sequence"/>
</dbReference>